<proteinExistence type="predicted"/>
<keyword evidence="2" id="KW-1185">Reference proteome</keyword>
<gene>
    <name evidence="1" type="ORF">O1611_g1191</name>
</gene>
<evidence type="ECO:0000313" key="2">
    <source>
        <dbReference type="Proteomes" id="UP001153332"/>
    </source>
</evidence>
<name>A0ACC2JYL6_9PEZI</name>
<accession>A0ACC2JYL6</accession>
<sequence>MIADENMVVTWTPPEPPRRYSHLDNPEVSYPERAAALAHSMATMGQPVSTHDIPGYPQPGTFSPATRSVSPSLYSETIEITSENMHWYMEPNIDETPRRQSDELHLYPKPS</sequence>
<dbReference type="EMBL" id="JAPUUL010000129">
    <property type="protein sequence ID" value="KAJ8132437.1"/>
    <property type="molecule type" value="Genomic_DNA"/>
</dbReference>
<comment type="caution">
    <text evidence="1">The sequence shown here is derived from an EMBL/GenBank/DDBJ whole genome shotgun (WGS) entry which is preliminary data.</text>
</comment>
<reference evidence="1" key="1">
    <citation type="submission" date="2022-12" db="EMBL/GenBank/DDBJ databases">
        <title>Genome Sequence of Lasiodiplodia mahajangana.</title>
        <authorList>
            <person name="Buettner E."/>
        </authorList>
    </citation>
    <scope>NUCLEOTIDE SEQUENCE</scope>
    <source>
        <strain evidence="1">VT137</strain>
    </source>
</reference>
<dbReference type="Proteomes" id="UP001153332">
    <property type="component" value="Unassembled WGS sequence"/>
</dbReference>
<organism evidence="1 2">
    <name type="scientific">Lasiodiplodia mahajangana</name>
    <dbReference type="NCBI Taxonomy" id="1108764"/>
    <lineage>
        <taxon>Eukaryota</taxon>
        <taxon>Fungi</taxon>
        <taxon>Dikarya</taxon>
        <taxon>Ascomycota</taxon>
        <taxon>Pezizomycotina</taxon>
        <taxon>Dothideomycetes</taxon>
        <taxon>Dothideomycetes incertae sedis</taxon>
        <taxon>Botryosphaeriales</taxon>
        <taxon>Botryosphaeriaceae</taxon>
        <taxon>Lasiodiplodia</taxon>
    </lineage>
</organism>
<evidence type="ECO:0000313" key="1">
    <source>
        <dbReference type="EMBL" id="KAJ8132437.1"/>
    </source>
</evidence>
<protein>
    <submittedName>
        <fullName evidence="1">Uncharacterized protein</fullName>
    </submittedName>
</protein>